<reference evidence="3" key="1">
    <citation type="submission" date="2020-08" db="EMBL/GenBank/DDBJ databases">
        <title>Multicomponent nature underlies the extraordinary mechanical properties of spider dragline silk.</title>
        <authorList>
            <person name="Kono N."/>
            <person name="Nakamura H."/>
            <person name="Mori M."/>
            <person name="Yoshida Y."/>
            <person name="Ohtoshi R."/>
            <person name="Malay A.D."/>
            <person name="Moran D.A.P."/>
            <person name="Tomita M."/>
            <person name="Numata K."/>
            <person name="Arakawa K."/>
        </authorList>
    </citation>
    <scope>NUCLEOTIDE SEQUENCE</scope>
</reference>
<dbReference type="AlphaFoldDB" id="A0A8X6Q9X2"/>
<feature type="region of interest" description="Disordered" evidence="1">
    <location>
        <begin position="1"/>
        <end position="22"/>
    </location>
</feature>
<evidence type="ECO:0000259" key="2">
    <source>
        <dbReference type="PROSITE" id="PS50878"/>
    </source>
</evidence>
<feature type="non-terminal residue" evidence="3">
    <location>
        <position position="415"/>
    </location>
</feature>
<evidence type="ECO:0000256" key="1">
    <source>
        <dbReference type="SAM" id="MobiDB-lite"/>
    </source>
</evidence>
<sequence length="415" mass="46862">MKNCENDNNALPSDGEDNDISPKIDLPVPSVLSTFLDPLDALIEVDDVSNALETFENLMNGITTSVQEFFHLSPKRSSGNKNSTNRKAFDPMNAQEIQKLYKWNRRRCVRNIACPVSNRCPIPKASLHDHFLKTWGAPNQDYILQPGKCHERPPILDSLDPEFVLSCLQSCENSAPGLDHISYRQWREVDPRCLALSKIFNICLKLKDIPKAWKISNCVLIHKKDDLDRIDNWRPIALSNTIYKLFMKCLTRKLQDWCEFNQVLCSAQKGFTPHDGIIEHNFLLAQSLETAKRNKAEIFLAFLDISNAFGSIPHEVIFKAMEREGVDVEFSTMIENIYLGSSTCVLTEDGPTEPIPILRGVKQGCPLSGVLFNLAINHVLVDVQGEQEGHKVLAFADDLVLLSNSEEELQSQIDK</sequence>
<protein>
    <submittedName>
        <fullName evidence="3">Retrovirus-related Pol polyprotein from type-2 retrotransposable element R2DM</fullName>
    </submittedName>
</protein>
<feature type="domain" description="Reverse transcriptase" evidence="2">
    <location>
        <begin position="202"/>
        <end position="415"/>
    </location>
</feature>
<evidence type="ECO:0000313" key="3">
    <source>
        <dbReference type="EMBL" id="GFU07890.1"/>
    </source>
</evidence>
<name>A0A8X6Q9X2_NEPPI</name>
<dbReference type="SUPFAM" id="SSF56672">
    <property type="entry name" value="DNA/RNA polymerases"/>
    <property type="match status" value="1"/>
</dbReference>
<keyword evidence="4" id="KW-1185">Reference proteome</keyword>
<accession>A0A8X6Q9X2</accession>
<dbReference type="PANTHER" id="PTHR19446">
    <property type="entry name" value="REVERSE TRANSCRIPTASES"/>
    <property type="match status" value="1"/>
</dbReference>
<dbReference type="InterPro" id="IPR043502">
    <property type="entry name" value="DNA/RNA_pol_sf"/>
</dbReference>
<proteinExistence type="predicted"/>
<dbReference type="Pfam" id="PF00078">
    <property type="entry name" value="RVT_1"/>
    <property type="match status" value="1"/>
</dbReference>
<dbReference type="PROSITE" id="PS50878">
    <property type="entry name" value="RT_POL"/>
    <property type="match status" value="1"/>
</dbReference>
<dbReference type="InterPro" id="IPR043128">
    <property type="entry name" value="Rev_trsase/Diguanyl_cyclase"/>
</dbReference>
<dbReference type="CDD" id="cd01650">
    <property type="entry name" value="RT_nLTR_like"/>
    <property type="match status" value="1"/>
</dbReference>
<dbReference type="GO" id="GO:0071897">
    <property type="term" value="P:DNA biosynthetic process"/>
    <property type="evidence" value="ECO:0007669"/>
    <property type="project" value="UniProtKB-ARBA"/>
</dbReference>
<comment type="caution">
    <text evidence="3">The sequence shown here is derived from an EMBL/GenBank/DDBJ whole genome shotgun (WGS) entry which is preliminary data.</text>
</comment>
<evidence type="ECO:0000313" key="4">
    <source>
        <dbReference type="Proteomes" id="UP000887013"/>
    </source>
</evidence>
<dbReference type="Gene3D" id="3.30.70.270">
    <property type="match status" value="1"/>
</dbReference>
<feature type="compositionally biased region" description="Polar residues" evidence="1">
    <location>
        <begin position="1"/>
        <end position="11"/>
    </location>
</feature>
<dbReference type="EMBL" id="BMAW01124441">
    <property type="protein sequence ID" value="GFU07890.1"/>
    <property type="molecule type" value="Genomic_DNA"/>
</dbReference>
<dbReference type="Proteomes" id="UP000887013">
    <property type="component" value="Unassembled WGS sequence"/>
</dbReference>
<dbReference type="OrthoDB" id="410104at2759"/>
<dbReference type="InterPro" id="IPR000477">
    <property type="entry name" value="RT_dom"/>
</dbReference>
<gene>
    <name evidence="3" type="primary">pol</name>
    <name evidence="3" type="ORF">NPIL_537111</name>
</gene>
<organism evidence="3 4">
    <name type="scientific">Nephila pilipes</name>
    <name type="common">Giant wood spider</name>
    <name type="synonym">Nephila maculata</name>
    <dbReference type="NCBI Taxonomy" id="299642"/>
    <lineage>
        <taxon>Eukaryota</taxon>
        <taxon>Metazoa</taxon>
        <taxon>Ecdysozoa</taxon>
        <taxon>Arthropoda</taxon>
        <taxon>Chelicerata</taxon>
        <taxon>Arachnida</taxon>
        <taxon>Araneae</taxon>
        <taxon>Araneomorphae</taxon>
        <taxon>Entelegynae</taxon>
        <taxon>Araneoidea</taxon>
        <taxon>Nephilidae</taxon>
        <taxon>Nephila</taxon>
    </lineage>
</organism>